<dbReference type="WBParaSite" id="SMUV_0000951001-mRNA-1">
    <property type="protein sequence ID" value="SMUV_0000951001-mRNA-1"/>
    <property type="gene ID" value="SMUV_0000951001"/>
</dbReference>
<dbReference type="Proteomes" id="UP000046393">
    <property type="component" value="Unplaced"/>
</dbReference>
<evidence type="ECO:0000313" key="1">
    <source>
        <dbReference type="Proteomes" id="UP000046393"/>
    </source>
</evidence>
<reference evidence="2" key="1">
    <citation type="submission" date="2016-04" db="UniProtKB">
        <authorList>
            <consortium name="WormBaseParasite"/>
        </authorList>
    </citation>
    <scope>IDENTIFICATION</scope>
</reference>
<proteinExistence type="predicted"/>
<keyword evidence="1" id="KW-1185">Reference proteome</keyword>
<evidence type="ECO:0000313" key="2">
    <source>
        <dbReference type="WBParaSite" id="SMUV_0000951001-mRNA-1"/>
    </source>
</evidence>
<dbReference type="AlphaFoldDB" id="A0A158R653"/>
<organism evidence="1 2">
    <name type="scientific">Syphacia muris</name>
    <dbReference type="NCBI Taxonomy" id="451379"/>
    <lineage>
        <taxon>Eukaryota</taxon>
        <taxon>Metazoa</taxon>
        <taxon>Ecdysozoa</taxon>
        <taxon>Nematoda</taxon>
        <taxon>Chromadorea</taxon>
        <taxon>Rhabditida</taxon>
        <taxon>Spirurina</taxon>
        <taxon>Oxyuridomorpha</taxon>
        <taxon>Oxyuroidea</taxon>
        <taxon>Oxyuridae</taxon>
        <taxon>Syphacia</taxon>
    </lineage>
</organism>
<protein>
    <submittedName>
        <fullName evidence="2">Uncharacterized protein</fullName>
    </submittedName>
</protein>
<accession>A0A158R653</accession>
<sequence length="105" mass="11527">MRATDRPSRQDPKLQSSVPKADALSITLRGRNTLNDCSMAVVDGKLANALLISISAVTNVLRLAINSVGKLIVVDNYSFGVIDLLQWSQLLEILIKNLYVISFEL</sequence>
<name>A0A158R653_9BILA</name>